<sequence>MAIVLSILDLLLAILFVYAGSTKAFQPVERLEPKMAWVKDYSPRTVKLVGWAELLGGVGLILPGLVGLGILQLTAAICLAVLMVAAAVWHFRNNDAKGAIPSIVLAVLLAVLALFMIV</sequence>
<feature type="transmembrane region" description="Helical" evidence="5">
    <location>
        <begin position="73"/>
        <end position="92"/>
    </location>
</feature>
<dbReference type="Pfam" id="PF13564">
    <property type="entry name" value="DoxX_2"/>
    <property type="match status" value="1"/>
</dbReference>
<keyword evidence="2 5" id="KW-0812">Transmembrane</keyword>
<name>A0A2Z3S5R5_9MICO</name>
<keyword evidence="7" id="KW-1185">Reference proteome</keyword>
<reference evidence="6 7" key="1">
    <citation type="submission" date="2017-10" db="EMBL/GenBank/DDBJ databases">
        <title>Genome of an Actinobacterium that displays light-enhanced growth.</title>
        <authorList>
            <person name="Maresca J.A."/>
            <person name="Hempel P."/>
            <person name="Shevchenko O."/>
            <person name="Miller K.J."/>
            <person name="Hahn M.W."/>
        </authorList>
    </citation>
    <scope>NUCLEOTIDE SEQUENCE [LARGE SCALE GENOMIC DNA]</scope>
    <source>
        <strain evidence="6 7">MWH-Mo1</strain>
    </source>
</reference>
<dbReference type="KEGG" id="aum:AURMO_01522"/>
<keyword evidence="3 5" id="KW-1133">Transmembrane helix</keyword>
<evidence type="ECO:0000313" key="7">
    <source>
        <dbReference type="Proteomes" id="UP000246894"/>
    </source>
</evidence>
<dbReference type="GO" id="GO:0016020">
    <property type="term" value="C:membrane"/>
    <property type="evidence" value="ECO:0007669"/>
    <property type="project" value="UniProtKB-SubCell"/>
</dbReference>
<dbReference type="InterPro" id="IPR032808">
    <property type="entry name" value="DoxX"/>
</dbReference>
<evidence type="ECO:0000256" key="2">
    <source>
        <dbReference type="ARBA" id="ARBA00022692"/>
    </source>
</evidence>
<evidence type="ECO:0000256" key="5">
    <source>
        <dbReference type="SAM" id="Phobius"/>
    </source>
</evidence>
<keyword evidence="4 5" id="KW-0472">Membrane</keyword>
<evidence type="ECO:0008006" key="8">
    <source>
        <dbReference type="Google" id="ProtNLM"/>
    </source>
</evidence>
<evidence type="ECO:0000313" key="6">
    <source>
        <dbReference type="EMBL" id="AWR22108.1"/>
    </source>
</evidence>
<dbReference type="RefSeq" id="WP_110234574.1">
    <property type="nucleotide sequence ID" value="NZ_CP023994.1"/>
</dbReference>
<proteinExistence type="predicted"/>
<evidence type="ECO:0000256" key="1">
    <source>
        <dbReference type="ARBA" id="ARBA00004141"/>
    </source>
</evidence>
<protein>
    <recommendedName>
        <fullName evidence="8">DoxX family protein</fullName>
    </recommendedName>
</protein>
<gene>
    <name evidence="6" type="ORF">AURMO_01522</name>
</gene>
<dbReference type="EMBL" id="CP023994">
    <property type="protein sequence ID" value="AWR22108.1"/>
    <property type="molecule type" value="Genomic_DNA"/>
</dbReference>
<comment type="subcellular location">
    <subcellularLocation>
        <location evidence="1">Membrane</location>
        <topology evidence="1">Multi-pass membrane protein</topology>
    </subcellularLocation>
</comment>
<organism evidence="6 7">
    <name type="scientific">Aurantimicrobium photophilum</name>
    <dbReference type="NCBI Taxonomy" id="1987356"/>
    <lineage>
        <taxon>Bacteria</taxon>
        <taxon>Bacillati</taxon>
        <taxon>Actinomycetota</taxon>
        <taxon>Actinomycetes</taxon>
        <taxon>Micrococcales</taxon>
        <taxon>Microbacteriaceae</taxon>
        <taxon>Aurantimicrobium</taxon>
    </lineage>
</organism>
<evidence type="ECO:0000256" key="4">
    <source>
        <dbReference type="ARBA" id="ARBA00023136"/>
    </source>
</evidence>
<dbReference type="OrthoDB" id="3482063at2"/>
<feature type="transmembrane region" description="Helical" evidence="5">
    <location>
        <begin position="98"/>
        <end position="117"/>
    </location>
</feature>
<dbReference type="Proteomes" id="UP000246894">
    <property type="component" value="Chromosome"/>
</dbReference>
<evidence type="ECO:0000256" key="3">
    <source>
        <dbReference type="ARBA" id="ARBA00022989"/>
    </source>
</evidence>
<accession>A0A2Z3S5R5</accession>
<dbReference type="AlphaFoldDB" id="A0A2Z3S5R5"/>